<evidence type="ECO:0000256" key="1">
    <source>
        <dbReference type="SAM" id="MobiDB-lite"/>
    </source>
</evidence>
<accession>A7ED39</accession>
<feature type="compositionally biased region" description="Low complexity" evidence="1">
    <location>
        <begin position="39"/>
        <end position="50"/>
    </location>
</feature>
<name>A7ED39_SCLS1</name>
<dbReference type="EMBL" id="CH476624">
    <property type="protein sequence ID" value="EDO00755.1"/>
    <property type="molecule type" value="Genomic_DNA"/>
</dbReference>
<dbReference type="HOGENOM" id="CLU_1090552_0_0_1"/>
<feature type="compositionally biased region" description="Low complexity" evidence="1">
    <location>
        <begin position="91"/>
        <end position="102"/>
    </location>
</feature>
<dbReference type="GeneID" id="5491656"/>
<proteinExistence type="predicted"/>
<dbReference type="RefSeq" id="XP_001595140.1">
    <property type="nucleotide sequence ID" value="XM_001595090.1"/>
</dbReference>
<feature type="compositionally biased region" description="Polar residues" evidence="1">
    <location>
        <begin position="51"/>
        <end position="63"/>
    </location>
</feature>
<evidence type="ECO:0000313" key="3">
    <source>
        <dbReference type="Proteomes" id="UP000001312"/>
    </source>
</evidence>
<gene>
    <name evidence="2" type="ORF">SS1G_03228</name>
</gene>
<dbReference type="KEGG" id="ssl:SS1G_03228"/>
<keyword evidence="3" id="KW-1185">Reference proteome</keyword>
<protein>
    <submittedName>
        <fullName evidence="2">Uncharacterized protein</fullName>
    </submittedName>
</protein>
<feature type="compositionally biased region" description="Basic and acidic residues" evidence="1">
    <location>
        <begin position="15"/>
        <end position="28"/>
    </location>
</feature>
<sequence length="255" mass="29025">MVDEEISSLTNQVHSRPDLQRPESFDRRYRSRSPLRAMSPSSGRASPSPSEINSQSGRLQNLRQDIESYGASLNEAMSSEPAMEHQTSDLPSTTVSPTNASSPTPPEPSPLSHKKHRILAYENLLRENLRRKVINDEALQKARAKLDEAFHRYTNYEAEFGYLTRLVNFRLRDRERWNRARRSFARNEELTASWERLMLLRGRAMHRRDVALTRWLRADARANASNDAFLNTQADADTAWEALVRTGSGAGSTDG</sequence>
<dbReference type="AlphaFoldDB" id="A7ED39"/>
<feature type="region of interest" description="Disordered" evidence="1">
    <location>
        <begin position="1"/>
        <end position="114"/>
    </location>
</feature>
<dbReference type="InParanoid" id="A7ED39"/>
<organism evidence="2 3">
    <name type="scientific">Sclerotinia sclerotiorum (strain ATCC 18683 / 1980 / Ss-1)</name>
    <name type="common">White mold</name>
    <name type="synonym">Whetzelinia sclerotiorum</name>
    <dbReference type="NCBI Taxonomy" id="665079"/>
    <lineage>
        <taxon>Eukaryota</taxon>
        <taxon>Fungi</taxon>
        <taxon>Dikarya</taxon>
        <taxon>Ascomycota</taxon>
        <taxon>Pezizomycotina</taxon>
        <taxon>Leotiomycetes</taxon>
        <taxon>Helotiales</taxon>
        <taxon>Sclerotiniaceae</taxon>
        <taxon>Sclerotinia</taxon>
    </lineage>
</organism>
<reference evidence="3" key="1">
    <citation type="journal article" date="2011" name="PLoS Genet.">
        <title>Genomic analysis of the necrotrophic fungal pathogens Sclerotinia sclerotiorum and Botrytis cinerea.</title>
        <authorList>
            <person name="Amselem J."/>
            <person name="Cuomo C.A."/>
            <person name="van Kan J.A."/>
            <person name="Viaud M."/>
            <person name="Benito E.P."/>
            <person name="Couloux A."/>
            <person name="Coutinho P.M."/>
            <person name="de Vries R.P."/>
            <person name="Dyer P.S."/>
            <person name="Fillinger S."/>
            <person name="Fournier E."/>
            <person name="Gout L."/>
            <person name="Hahn M."/>
            <person name="Kohn L."/>
            <person name="Lapalu N."/>
            <person name="Plummer K.M."/>
            <person name="Pradier J.M."/>
            <person name="Quevillon E."/>
            <person name="Sharon A."/>
            <person name="Simon A."/>
            <person name="ten Have A."/>
            <person name="Tudzynski B."/>
            <person name="Tudzynski P."/>
            <person name="Wincker P."/>
            <person name="Andrew M."/>
            <person name="Anthouard V."/>
            <person name="Beever R.E."/>
            <person name="Beffa R."/>
            <person name="Benoit I."/>
            <person name="Bouzid O."/>
            <person name="Brault B."/>
            <person name="Chen Z."/>
            <person name="Choquer M."/>
            <person name="Collemare J."/>
            <person name="Cotton P."/>
            <person name="Danchin E.G."/>
            <person name="Da Silva C."/>
            <person name="Gautier A."/>
            <person name="Giraud C."/>
            <person name="Giraud T."/>
            <person name="Gonzalez C."/>
            <person name="Grossetete S."/>
            <person name="Guldener U."/>
            <person name="Henrissat B."/>
            <person name="Howlett B.J."/>
            <person name="Kodira C."/>
            <person name="Kretschmer M."/>
            <person name="Lappartient A."/>
            <person name="Leroch M."/>
            <person name="Levis C."/>
            <person name="Mauceli E."/>
            <person name="Neuveglise C."/>
            <person name="Oeser B."/>
            <person name="Pearson M."/>
            <person name="Poulain J."/>
            <person name="Poussereau N."/>
            <person name="Quesneville H."/>
            <person name="Rascle C."/>
            <person name="Schumacher J."/>
            <person name="Segurens B."/>
            <person name="Sexton A."/>
            <person name="Silva E."/>
            <person name="Sirven C."/>
            <person name="Soanes D.M."/>
            <person name="Talbot N.J."/>
            <person name="Templeton M."/>
            <person name="Yandava C."/>
            <person name="Yarden O."/>
            <person name="Zeng Q."/>
            <person name="Rollins J.A."/>
            <person name="Lebrun M.H."/>
            <person name="Dickman M."/>
        </authorList>
    </citation>
    <scope>NUCLEOTIDE SEQUENCE [LARGE SCALE GENOMIC DNA]</scope>
    <source>
        <strain evidence="3">ATCC 18683 / 1980 / Ss-1</strain>
    </source>
</reference>
<dbReference type="Proteomes" id="UP000001312">
    <property type="component" value="Unassembled WGS sequence"/>
</dbReference>
<evidence type="ECO:0000313" key="2">
    <source>
        <dbReference type="EMBL" id="EDO00755.1"/>
    </source>
</evidence>